<reference evidence="2 3" key="1">
    <citation type="submission" date="2020-08" db="EMBL/GenBank/DDBJ databases">
        <title>Genomic Encyclopedia of Type Strains, Phase IV (KMG-IV): sequencing the most valuable type-strain genomes for metagenomic binning, comparative biology and taxonomic classification.</title>
        <authorList>
            <person name="Goeker M."/>
        </authorList>
    </citation>
    <scope>NUCLEOTIDE SEQUENCE [LARGE SCALE GENOMIC DNA]</scope>
    <source>
        <strain evidence="2 3">DSM 26963</strain>
    </source>
</reference>
<dbReference type="RefSeq" id="WP_183375609.1">
    <property type="nucleotide sequence ID" value="NZ_CALVCN010000020.1"/>
</dbReference>
<dbReference type="EMBL" id="JACHHD010000010">
    <property type="protein sequence ID" value="MBB5185069.1"/>
    <property type="molecule type" value="Genomic_DNA"/>
</dbReference>
<keyword evidence="1" id="KW-0732">Signal</keyword>
<evidence type="ECO:0000313" key="3">
    <source>
        <dbReference type="Proteomes" id="UP000521313"/>
    </source>
</evidence>
<sequence length="306" mass="32570">MSIQAVKKIGSLALAGVLTFSLFGCASPEESVSDEPVSILCPTGAPALSILGASDLEDVTIEYVDGTDILTSELAKEDGEYDIILAPTNLGAKVYAQSEAYQLDAVMTWGNLYLVGQEGVDLSTATIAAFGQNAVPGLVFNTVEPEGLNVTWYNSVSESQQALLTNQVQVALLAQPVAQATIAKAKENGNTLTILQDLQSLWQENTESEDAGYPQASLFVKTGEEEKVQRVVDAVETYIADANEETLTASIDSVGAQVLGVPNTEIAVKTWEAQNIRFEAAGDVADEIESFLSIFNIEMPKGLILE</sequence>
<feature type="chain" id="PRO_5039719106" evidence="1">
    <location>
        <begin position="27"/>
        <end position="306"/>
    </location>
</feature>
<feature type="signal peptide" evidence="1">
    <location>
        <begin position="1"/>
        <end position="26"/>
    </location>
</feature>
<dbReference type="Proteomes" id="UP000521313">
    <property type="component" value="Unassembled WGS sequence"/>
</dbReference>
<protein>
    <submittedName>
        <fullName evidence="2">NitT/TauT family transport system substrate-binding protein</fullName>
    </submittedName>
</protein>
<gene>
    <name evidence="2" type="ORF">HNQ43_001118</name>
</gene>
<evidence type="ECO:0000256" key="1">
    <source>
        <dbReference type="SAM" id="SignalP"/>
    </source>
</evidence>
<dbReference type="SUPFAM" id="SSF53850">
    <property type="entry name" value="Periplasmic binding protein-like II"/>
    <property type="match status" value="1"/>
</dbReference>
<accession>A0A7W8D1K5</accession>
<proteinExistence type="predicted"/>
<organism evidence="2 3">
    <name type="scientific">Faecalicoccus acidiformans</name>
    <dbReference type="NCBI Taxonomy" id="915173"/>
    <lineage>
        <taxon>Bacteria</taxon>
        <taxon>Bacillati</taxon>
        <taxon>Bacillota</taxon>
        <taxon>Erysipelotrichia</taxon>
        <taxon>Erysipelotrichales</taxon>
        <taxon>Erysipelotrichaceae</taxon>
        <taxon>Faecalicoccus</taxon>
    </lineage>
</organism>
<evidence type="ECO:0000313" key="2">
    <source>
        <dbReference type="EMBL" id="MBB5185069.1"/>
    </source>
</evidence>
<dbReference type="PROSITE" id="PS51257">
    <property type="entry name" value="PROKAR_LIPOPROTEIN"/>
    <property type="match status" value="1"/>
</dbReference>
<comment type="caution">
    <text evidence="2">The sequence shown here is derived from an EMBL/GenBank/DDBJ whole genome shotgun (WGS) entry which is preliminary data.</text>
</comment>
<dbReference type="Gene3D" id="3.40.190.10">
    <property type="entry name" value="Periplasmic binding protein-like II"/>
    <property type="match status" value="2"/>
</dbReference>
<name>A0A7W8D1K5_9FIRM</name>
<dbReference type="AlphaFoldDB" id="A0A7W8D1K5"/>